<dbReference type="EMBL" id="JAEUXJ010000017">
    <property type="protein sequence ID" value="MBL6458646.1"/>
    <property type="molecule type" value="Genomic_DNA"/>
</dbReference>
<dbReference type="PANTHER" id="PTHR37951:SF1">
    <property type="entry name" value="TYPE VI SECRETION SYSTEM COMPONENT TSSA1"/>
    <property type="match status" value="1"/>
</dbReference>
<comment type="caution">
    <text evidence="2">The sequence shown here is derived from an EMBL/GenBank/DDBJ whole genome shotgun (WGS) entry which is preliminary data.</text>
</comment>
<evidence type="ECO:0000313" key="2">
    <source>
        <dbReference type="EMBL" id="MBL6458646.1"/>
    </source>
</evidence>
<protein>
    <submittedName>
        <fullName evidence="2">Type VI secretion system ImpA family N-terminal domain-containing protein</fullName>
    </submittedName>
</protein>
<dbReference type="InterPro" id="IPR017740">
    <property type="entry name" value="TssA-like"/>
</dbReference>
<evidence type="ECO:0000313" key="3">
    <source>
        <dbReference type="Proteomes" id="UP000606490"/>
    </source>
</evidence>
<gene>
    <name evidence="2" type="ORF">JMJ55_25230</name>
</gene>
<dbReference type="Proteomes" id="UP000606490">
    <property type="component" value="Unassembled WGS sequence"/>
</dbReference>
<keyword evidence="3" id="KW-1185">Reference proteome</keyword>
<dbReference type="Pfam" id="PF06812">
    <property type="entry name" value="ImpA_N"/>
    <property type="match status" value="1"/>
</dbReference>
<dbReference type="RefSeq" id="WP_202828388.1">
    <property type="nucleotide sequence ID" value="NZ_JAEUXJ010000017.1"/>
</dbReference>
<dbReference type="InterPro" id="IPR010657">
    <property type="entry name" value="ImpA_N"/>
</dbReference>
<feature type="domain" description="ImpA N-terminal" evidence="1">
    <location>
        <begin position="9"/>
        <end position="118"/>
    </location>
</feature>
<accession>A0ABS1VBX8</accession>
<sequence>MPFDPAALLAPVSDAWPCGEALDDIPAAGELRALASSPQRANWSRQLERAVALAARSRDLRAWIWLARAALGAEGVAGLAAGLRLIADGLQRYWEILPPQHADEADPRERFMARLSALTQLGVTNFGCSLDQILGSGRTVIDLRADLEAMAAAAAADEATRHAAAEARAAIADMSQTFAARFGPGRDPQLGFEVLAAGLAALEARLAAGGGPATAGPPAAAAAGAAAAPTGGQTLRSLASREEVVRALDLVLDYYASHEPSSPVPLLVGRAKRLVPLSFLDAIRDLAPGGLRELQAVTGVTDGKD</sequence>
<dbReference type="PANTHER" id="PTHR37951">
    <property type="entry name" value="CYTOPLASMIC PROTEIN-RELATED"/>
    <property type="match status" value="1"/>
</dbReference>
<proteinExistence type="predicted"/>
<evidence type="ECO:0000259" key="1">
    <source>
        <dbReference type="Pfam" id="PF06812"/>
    </source>
</evidence>
<reference evidence="2 3" key="1">
    <citation type="submission" date="2021-01" db="EMBL/GenBank/DDBJ databases">
        <title>Belnapia mucosa sp. nov. and Belnapia arida sp. nov., isolated from the Tabernas Desert (Almeria, Spain).</title>
        <authorList>
            <person name="Molina-Menor E."/>
            <person name="Vidal-Verdu A."/>
            <person name="Calonge A."/>
            <person name="Satari L."/>
            <person name="Pereto Magraner J."/>
            <person name="Porcar Miralles M."/>
        </authorList>
    </citation>
    <scope>NUCLEOTIDE SEQUENCE [LARGE SCALE GENOMIC DNA]</scope>
    <source>
        <strain evidence="2 3">T6</strain>
    </source>
</reference>
<organism evidence="2 3">
    <name type="scientific">Belnapia mucosa</name>
    <dbReference type="NCBI Taxonomy" id="2804532"/>
    <lineage>
        <taxon>Bacteria</taxon>
        <taxon>Pseudomonadati</taxon>
        <taxon>Pseudomonadota</taxon>
        <taxon>Alphaproteobacteria</taxon>
        <taxon>Acetobacterales</taxon>
        <taxon>Roseomonadaceae</taxon>
        <taxon>Belnapia</taxon>
    </lineage>
</organism>
<name>A0ABS1VBX8_9PROT</name>